<accession>A0A655BQM2</accession>
<dbReference type="AlphaFoldDB" id="A0A655BQM2"/>
<evidence type="ECO:0000313" key="2">
    <source>
        <dbReference type="Proteomes" id="UP000041314"/>
    </source>
</evidence>
<dbReference type="Proteomes" id="UP000041314">
    <property type="component" value="Unassembled WGS sequence"/>
</dbReference>
<gene>
    <name evidence="1" type="ORF">ERS008198_00597</name>
</gene>
<proteinExistence type="predicted"/>
<reference evidence="1 2" key="1">
    <citation type="submission" date="2015-03" db="EMBL/GenBank/DDBJ databases">
        <authorList>
            <consortium name="Pathogen Informatics"/>
        </authorList>
    </citation>
    <scope>NUCLEOTIDE SEQUENCE [LARGE SCALE GENOMIC DNA]</scope>
    <source>
        <strain evidence="1 2">A1104</strain>
    </source>
</reference>
<evidence type="ECO:0000313" key="1">
    <source>
        <dbReference type="EMBL" id="CNT66752.1"/>
    </source>
</evidence>
<name>A0A655BQM2_SALET</name>
<dbReference type="EMBL" id="CQPA01000003">
    <property type="protein sequence ID" value="CNT66752.1"/>
    <property type="molecule type" value="Genomic_DNA"/>
</dbReference>
<protein>
    <submittedName>
        <fullName evidence="1">Uncharacterized protein</fullName>
    </submittedName>
</protein>
<organism evidence="1 2">
    <name type="scientific">Salmonella enterica subsp. enterica serovar Bovismorbificans</name>
    <dbReference type="NCBI Taxonomy" id="58097"/>
    <lineage>
        <taxon>Bacteria</taxon>
        <taxon>Pseudomonadati</taxon>
        <taxon>Pseudomonadota</taxon>
        <taxon>Gammaproteobacteria</taxon>
        <taxon>Enterobacterales</taxon>
        <taxon>Enterobacteriaceae</taxon>
        <taxon>Salmonella</taxon>
    </lineage>
</organism>
<sequence>MRPKQFTSGNVSTAVSGVIRESICVSAVSSGINPAENSMNILLRGKIESGYYVRKQWRAVCYLGLRDGLAPLHTLRIFLYSKIE</sequence>